<protein>
    <recommendedName>
        <fullName evidence="3">RNase H type-1 domain-containing protein</fullName>
    </recommendedName>
</protein>
<reference evidence="1 2" key="1">
    <citation type="submission" date="2024-05" db="EMBL/GenBank/DDBJ databases">
        <authorList>
            <person name="Wallberg A."/>
        </authorList>
    </citation>
    <scope>NUCLEOTIDE SEQUENCE [LARGE SCALE GENOMIC DNA]</scope>
</reference>
<dbReference type="Proteomes" id="UP001497623">
    <property type="component" value="Unassembled WGS sequence"/>
</dbReference>
<organism evidence="1 2">
    <name type="scientific">Meganyctiphanes norvegica</name>
    <name type="common">Northern krill</name>
    <name type="synonym">Thysanopoda norvegica</name>
    <dbReference type="NCBI Taxonomy" id="48144"/>
    <lineage>
        <taxon>Eukaryota</taxon>
        <taxon>Metazoa</taxon>
        <taxon>Ecdysozoa</taxon>
        <taxon>Arthropoda</taxon>
        <taxon>Crustacea</taxon>
        <taxon>Multicrustacea</taxon>
        <taxon>Malacostraca</taxon>
        <taxon>Eumalacostraca</taxon>
        <taxon>Eucarida</taxon>
        <taxon>Euphausiacea</taxon>
        <taxon>Euphausiidae</taxon>
        <taxon>Meganyctiphanes</taxon>
    </lineage>
</organism>
<evidence type="ECO:0008006" key="3">
    <source>
        <dbReference type="Google" id="ProtNLM"/>
    </source>
</evidence>
<name>A0AAV2SKI5_MEGNR</name>
<proteinExistence type="predicted"/>
<dbReference type="EMBL" id="CAXKWB010070751">
    <property type="protein sequence ID" value="CAL4194516.1"/>
    <property type="molecule type" value="Genomic_DNA"/>
</dbReference>
<evidence type="ECO:0000313" key="1">
    <source>
        <dbReference type="EMBL" id="CAL4194516.1"/>
    </source>
</evidence>
<keyword evidence="2" id="KW-1185">Reference proteome</keyword>
<evidence type="ECO:0000313" key="2">
    <source>
        <dbReference type="Proteomes" id="UP001497623"/>
    </source>
</evidence>
<dbReference type="AlphaFoldDB" id="A0AAV2SKI5"/>
<accession>A0AAV2SKI5</accession>
<gene>
    <name evidence="1" type="ORF">MNOR_LOCUS36934</name>
</gene>
<comment type="caution">
    <text evidence="1">The sequence shown here is derived from an EMBL/GenBank/DDBJ whole genome shotgun (WGS) entry which is preliminary data.</text>
</comment>
<sequence>MLRGMCGQLNWIASQSRPDLSFDVSDLSCSIKDARIMDLQRAAKVVRKAKSSCVSLKFPSLDLAATEVVIYSDASYGNLPNGSSQGGHIIFLYDSHGKCTPISWSSTKIRRIARSTLAAECLALQDAADSAILISSFLSEMLYSSKKSTSIVAKTDSKGLHSALLSTKAVHDKRLRVDMAYLKQML</sequence>